<dbReference type="eggNOG" id="COG0699">
    <property type="taxonomic scope" value="Bacteria"/>
</dbReference>
<dbReference type="GO" id="GO:0005525">
    <property type="term" value="F:GTP binding"/>
    <property type="evidence" value="ECO:0007669"/>
    <property type="project" value="UniProtKB-KW"/>
</dbReference>
<evidence type="ECO:0000259" key="6">
    <source>
        <dbReference type="Pfam" id="PF00350"/>
    </source>
</evidence>
<evidence type="ECO:0000256" key="2">
    <source>
        <dbReference type="ARBA" id="ARBA00022741"/>
    </source>
</evidence>
<evidence type="ECO:0000256" key="4">
    <source>
        <dbReference type="ARBA" id="ARBA00023134"/>
    </source>
</evidence>
<accession>A0A076FAA9</accession>
<dbReference type="AlphaFoldDB" id="A0A076FAA9"/>
<dbReference type="InterPro" id="IPR022812">
    <property type="entry name" value="Dynamin"/>
</dbReference>
<feature type="domain" description="Dynamin N-terminal" evidence="6">
    <location>
        <begin position="60"/>
        <end position="214"/>
    </location>
</feature>
<sequence>MLKEFIKEYKSSFDISFDDGFKGEFDKFYRLVTEPKFHPSANLFERLNFLNSLNYEPPIIAVVGQFSSGKSSFLNALLGLNLLPTGVVPVTAKPTYIKYAPNLMLKALYNDGREEYHAIEELGAFVDQRMSLKDVKCLYIYAPNELLKQVSFIDTPGLNSRSDADTNETKRILNRAGALIWISLIDNAARASELAELKLIPKSLKQNAICLLNQKDKLNSQEIANVLAHAKLTYDEYFDDVFAVSSKIQIAGDKNSGFDSVFSFITKLTKTKQDFIKNECEIILNSSIEQNDKFISILCELGGIFDKFGVDFETKFNQLKKDYETKFKLLFEEIKQNAKLIATEINSGLVVQNSAYYKPKKQMFGKDSFEKVEYEKVVLKSDDVLSRLIYNDEKMAKSFKKLRRELGAFEESIKNDLNASFEELKDRVLGFKAKYESLRKSNELLSDALFADIRKFSSEVYALFLNEFERTLFAKSALLGLFFEKISIKIATNYQNAIKLSVSFIEEKINKAASDYESDPLAFGLYYPRIEEINERVLTMLSYYEFENDFVGQRPFIIKFIEALQGDFLAIKDKNLAYVNALKSKYEQNKLELRKEN</sequence>
<comment type="subcellular location">
    <subcellularLocation>
        <location evidence="1">Membrane</location>
    </subcellularLocation>
</comment>
<dbReference type="HOGENOM" id="CLU_447378_0_0_7"/>
<dbReference type="Pfam" id="PF00350">
    <property type="entry name" value="Dynamin_N"/>
    <property type="match status" value="1"/>
</dbReference>
<evidence type="ECO:0000256" key="3">
    <source>
        <dbReference type="ARBA" id="ARBA00022801"/>
    </source>
</evidence>
<dbReference type="STRING" id="1244531.CIG2463D_0542"/>
<evidence type="ECO:0000313" key="8">
    <source>
        <dbReference type="Proteomes" id="UP000028486"/>
    </source>
</evidence>
<protein>
    <submittedName>
        <fullName evidence="7">GTP-binding protein (Dynamin domain)</fullName>
    </submittedName>
</protein>
<organism evidence="7 8">
    <name type="scientific">Campylobacter iguaniorum</name>
    <dbReference type="NCBI Taxonomy" id="1244531"/>
    <lineage>
        <taxon>Bacteria</taxon>
        <taxon>Pseudomonadati</taxon>
        <taxon>Campylobacterota</taxon>
        <taxon>Epsilonproteobacteria</taxon>
        <taxon>Campylobacterales</taxon>
        <taxon>Campylobacteraceae</taxon>
        <taxon>Campylobacter</taxon>
    </lineage>
</organism>
<dbReference type="Gene3D" id="3.40.50.300">
    <property type="entry name" value="P-loop containing nucleotide triphosphate hydrolases"/>
    <property type="match status" value="1"/>
</dbReference>
<dbReference type="SUPFAM" id="SSF52540">
    <property type="entry name" value="P-loop containing nucleoside triphosphate hydrolases"/>
    <property type="match status" value="1"/>
</dbReference>
<proteinExistence type="predicted"/>
<keyword evidence="8" id="KW-1185">Reference proteome</keyword>
<dbReference type="Proteomes" id="UP000028486">
    <property type="component" value="Chromosome"/>
</dbReference>
<dbReference type="CDD" id="cd09912">
    <property type="entry name" value="DLP_2"/>
    <property type="match status" value="1"/>
</dbReference>
<gene>
    <name evidence="7" type="ORF">CIG1485E_0542</name>
</gene>
<evidence type="ECO:0000256" key="5">
    <source>
        <dbReference type="ARBA" id="ARBA00023136"/>
    </source>
</evidence>
<dbReference type="RefSeq" id="WP_038453442.1">
    <property type="nucleotide sequence ID" value="NZ_CP009043.1"/>
</dbReference>
<keyword evidence="5" id="KW-0472">Membrane</keyword>
<name>A0A076FAA9_9BACT</name>
<evidence type="ECO:0000313" key="7">
    <source>
        <dbReference type="EMBL" id="AII14407.1"/>
    </source>
</evidence>
<keyword evidence="4" id="KW-0342">GTP-binding</keyword>
<dbReference type="EMBL" id="CP009043">
    <property type="protein sequence ID" value="AII14407.1"/>
    <property type="molecule type" value="Genomic_DNA"/>
</dbReference>
<reference evidence="8" key="1">
    <citation type="journal article" date="2014" name="Genome Announc.">
        <title>Complete Genome Sequence of Campylobacter iguaniorum Strain 1485ET, Isolated from a Bearded Dragon (Pogona vitticeps).</title>
        <authorList>
            <person name="Gilbert M.J."/>
            <person name="Miller W.G."/>
            <person name="Yee E."/>
            <person name="Kik M."/>
            <person name="Wagenaar J.A."/>
            <person name="Duim B."/>
        </authorList>
    </citation>
    <scope>NUCLEOTIDE SEQUENCE [LARGE SCALE GENOMIC DNA]</scope>
    <source>
        <strain evidence="8">1485E</strain>
    </source>
</reference>
<dbReference type="PATRIC" id="fig|1244531.5.peg.552"/>
<dbReference type="InterPro" id="IPR027094">
    <property type="entry name" value="Mitofusin_fam"/>
</dbReference>
<dbReference type="InterPro" id="IPR027417">
    <property type="entry name" value="P-loop_NTPase"/>
</dbReference>
<dbReference type="KEGG" id="caj:CIG1485E_0542"/>
<dbReference type="PANTHER" id="PTHR10465:SF0">
    <property type="entry name" value="SARCALUMENIN"/>
    <property type="match status" value="1"/>
</dbReference>
<keyword evidence="2" id="KW-0547">Nucleotide-binding</keyword>
<dbReference type="PANTHER" id="PTHR10465">
    <property type="entry name" value="TRANSMEMBRANE GTPASE FZO1"/>
    <property type="match status" value="1"/>
</dbReference>
<dbReference type="PRINTS" id="PR00195">
    <property type="entry name" value="DYNAMIN"/>
</dbReference>
<dbReference type="GO" id="GO:0008053">
    <property type="term" value="P:mitochondrial fusion"/>
    <property type="evidence" value="ECO:0007669"/>
    <property type="project" value="TreeGrafter"/>
</dbReference>
<dbReference type="GO" id="GO:0016020">
    <property type="term" value="C:membrane"/>
    <property type="evidence" value="ECO:0007669"/>
    <property type="project" value="UniProtKB-SubCell"/>
</dbReference>
<dbReference type="OrthoDB" id="9802035at2"/>
<dbReference type="GO" id="GO:0003924">
    <property type="term" value="F:GTPase activity"/>
    <property type="evidence" value="ECO:0007669"/>
    <property type="project" value="InterPro"/>
</dbReference>
<dbReference type="InterPro" id="IPR045063">
    <property type="entry name" value="Dynamin_N"/>
</dbReference>
<evidence type="ECO:0000256" key="1">
    <source>
        <dbReference type="ARBA" id="ARBA00004370"/>
    </source>
</evidence>
<keyword evidence="3" id="KW-0378">Hydrolase</keyword>